<dbReference type="GO" id="GO:0009288">
    <property type="term" value="C:bacterial-type flagellum"/>
    <property type="evidence" value="ECO:0007669"/>
    <property type="project" value="InterPro"/>
</dbReference>
<dbReference type="GO" id="GO:0015031">
    <property type="term" value="P:protein transport"/>
    <property type="evidence" value="ECO:0007669"/>
    <property type="project" value="UniProtKB-KW"/>
</dbReference>
<keyword evidence="12" id="KW-0969">Cilium</keyword>
<organism evidence="12 13">
    <name type="scientific">Gracilibacillus halophilus YIM-C55.5</name>
    <dbReference type="NCBI Taxonomy" id="1308866"/>
    <lineage>
        <taxon>Bacteria</taxon>
        <taxon>Bacillati</taxon>
        <taxon>Bacillota</taxon>
        <taxon>Bacilli</taxon>
        <taxon>Bacillales</taxon>
        <taxon>Bacillaceae</taxon>
        <taxon>Gracilibacillus</taxon>
    </lineage>
</organism>
<gene>
    <name evidence="12" type="ORF">J416_00794</name>
</gene>
<dbReference type="Gene3D" id="1.10.287.1700">
    <property type="match status" value="1"/>
</dbReference>
<evidence type="ECO:0000256" key="3">
    <source>
        <dbReference type="ARBA" id="ARBA00020392"/>
    </source>
</evidence>
<dbReference type="EMBL" id="APML01000004">
    <property type="protein sequence ID" value="ENH98238.1"/>
    <property type="molecule type" value="Genomic_DNA"/>
</dbReference>
<accession>N4WD67</accession>
<evidence type="ECO:0000256" key="9">
    <source>
        <dbReference type="ARBA" id="ARBA00023136"/>
    </source>
</evidence>
<evidence type="ECO:0000256" key="1">
    <source>
        <dbReference type="ARBA" id="ARBA00004413"/>
    </source>
</evidence>
<dbReference type="STRING" id="1308866.J416_00794"/>
<evidence type="ECO:0000256" key="10">
    <source>
        <dbReference type="ARBA" id="ARBA00023225"/>
    </source>
</evidence>
<dbReference type="GO" id="GO:0005886">
    <property type="term" value="C:plasma membrane"/>
    <property type="evidence" value="ECO:0007669"/>
    <property type="project" value="UniProtKB-SubCell"/>
</dbReference>
<evidence type="ECO:0000256" key="4">
    <source>
        <dbReference type="ARBA" id="ARBA00022448"/>
    </source>
</evidence>
<dbReference type="GO" id="GO:0044781">
    <property type="term" value="P:bacterial-type flagellum organization"/>
    <property type="evidence" value="ECO:0007669"/>
    <property type="project" value="UniProtKB-KW"/>
</dbReference>
<keyword evidence="7" id="KW-1005">Bacterial flagellum biogenesis</keyword>
<evidence type="ECO:0000256" key="5">
    <source>
        <dbReference type="ARBA" id="ARBA00022475"/>
    </source>
</evidence>
<comment type="subcellular location">
    <subcellularLocation>
        <location evidence="1">Cell membrane</location>
        <topology evidence="1">Peripheral membrane protein</topology>
        <orientation evidence="1">Cytoplasmic side</orientation>
    </subcellularLocation>
</comment>
<evidence type="ECO:0000256" key="6">
    <source>
        <dbReference type="ARBA" id="ARBA00022500"/>
    </source>
</evidence>
<dbReference type="NCBIfam" id="TIGR02473">
    <property type="entry name" value="flagell_FliJ"/>
    <property type="match status" value="1"/>
</dbReference>
<dbReference type="AlphaFoldDB" id="N4WD67"/>
<dbReference type="InterPro" id="IPR053716">
    <property type="entry name" value="Flag_assembly_chemotaxis_eff"/>
</dbReference>
<feature type="coiled-coil region" evidence="11">
    <location>
        <begin position="80"/>
        <end position="114"/>
    </location>
</feature>
<keyword evidence="11" id="KW-0175">Coiled coil</keyword>
<sequence length="148" mass="17923">MADVQSLEKMKMIRNQDKQQAQFVYQQKVDEFETLANQLVDLLRKKEVMEAKYNECLSNQQSIQTIHSYHNYLQHLTPTIMELQQRVNRARDNMRQAQEKLTEQHIEEKKMEKLIDRKRSRQYELDKKSDMKLMDDISLQQYLKSKGR</sequence>
<keyword evidence="12" id="KW-0966">Cell projection</keyword>
<keyword evidence="8" id="KW-0653">Protein transport</keyword>
<keyword evidence="10" id="KW-1006">Bacterial flagellum protein export</keyword>
<evidence type="ECO:0000256" key="8">
    <source>
        <dbReference type="ARBA" id="ARBA00022927"/>
    </source>
</evidence>
<keyword evidence="13" id="KW-1185">Reference proteome</keyword>
<dbReference type="RefSeq" id="WP_003462899.1">
    <property type="nucleotide sequence ID" value="NZ_APML01000004.1"/>
</dbReference>
<dbReference type="PATRIC" id="fig|1308866.3.peg.162"/>
<keyword evidence="12" id="KW-0282">Flagellum</keyword>
<proteinExistence type="inferred from homology"/>
<keyword evidence="4" id="KW-0813">Transport</keyword>
<comment type="caution">
    <text evidence="12">The sequence shown here is derived from an EMBL/GenBank/DDBJ whole genome shotgun (WGS) entry which is preliminary data.</text>
</comment>
<evidence type="ECO:0000313" key="12">
    <source>
        <dbReference type="EMBL" id="ENH98238.1"/>
    </source>
</evidence>
<comment type="similarity">
    <text evidence="2">Belongs to the FliJ family.</text>
</comment>
<dbReference type="eggNOG" id="COG2882">
    <property type="taxonomic scope" value="Bacteria"/>
</dbReference>
<evidence type="ECO:0000256" key="2">
    <source>
        <dbReference type="ARBA" id="ARBA00010004"/>
    </source>
</evidence>
<dbReference type="InterPro" id="IPR012823">
    <property type="entry name" value="Flagell_FliJ"/>
</dbReference>
<keyword evidence="6" id="KW-0145">Chemotaxis</keyword>
<evidence type="ECO:0000256" key="11">
    <source>
        <dbReference type="SAM" id="Coils"/>
    </source>
</evidence>
<dbReference type="GO" id="GO:0071973">
    <property type="term" value="P:bacterial-type flagellum-dependent cell motility"/>
    <property type="evidence" value="ECO:0007669"/>
    <property type="project" value="InterPro"/>
</dbReference>
<reference evidence="12 13" key="1">
    <citation type="submission" date="2013-03" db="EMBL/GenBank/DDBJ databases">
        <title>Draft genome sequence of Gracibacillus halophilus YIM-C55.5, a moderately halophilic and thermophilic organism from the Xiaochaidamu salt lake.</title>
        <authorList>
            <person name="Sugumar T."/>
            <person name="Polireddy D.R."/>
            <person name="Antony A."/>
            <person name="Madhava Y.R."/>
            <person name="Sivakumar N."/>
        </authorList>
    </citation>
    <scope>NUCLEOTIDE SEQUENCE [LARGE SCALE GENOMIC DNA]</scope>
    <source>
        <strain evidence="12 13">YIM-C55.5</strain>
    </source>
</reference>
<dbReference type="GO" id="GO:0006935">
    <property type="term" value="P:chemotaxis"/>
    <property type="evidence" value="ECO:0007669"/>
    <property type="project" value="UniProtKB-KW"/>
</dbReference>
<protein>
    <recommendedName>
        <fullName evidence="3">Flagellar FliJ protein</fullName>
    </recommendedName>
</protein>
<dbReference type="Pfam" id="PF02050">
    <property type="entry name" value="FliJ"/>
    <property type="match status" value="1"/>
</dbReference>
<keyword evidence="9" id="KW-0472">Membrane</keyword>
<name>N4WD67_9BACI</name>
<keyword evidence="5" id="KW-1003">Cell membrane</keyword>
<evidence type="ECO:0000256" key="7">
    <source>
        <dbReference type="ARBA" id="ARBA00022795"/>
    </source>
</evidence>
<evidence type="ECO:0000313" key="13">
    <source>
        <dbReference type="Proteomes" id="UP000012283"/>
    </source>
</evidence>
<dbReference type="OrthoDB" id="2968361at2"/>
<dbReference type="Proteomes" id="UP000012283">
    <property type="component" value="Unassembled WGS sequence"/>
</dbReference>